<sequence>MHLQRPRAVPFQLFVFPNSDRSTKLQNVWLQADFIEELLHGRFIEEEFTPAMLTAYDWQVSVGNISYEEIYDVYAATRGLSGSTIKKLPCHIISDDFNDAQNIWCTICLQVPFLYFFPPILDNKVVVVSVTDNDANSLRCWQDIEVGEPARSLLKCSHT</sequence>
<evidence type="ECO:0000256" key="5">
    <source>
        <dbReference type="ARBA" id="ARBA00023136"/>
    </source>
</evidence>
<gene>
    <name evidence="6" type="ORF">RJ641_009372</name>
</gene>
<keyword evidence="3" id="KW-0863">Zinc-finger</keyword>
<dbReference type="EMBL" id="JBAMMX010000016">
    <property type="protein sequence ID" value="KAK6925046.1"/>
    <property type="molecule type" value="Genomic_DNA"/>
</dbReference>
<proteinExistence type="predicted"/>
<organism evidence="6 7">
    <name type="scientific">Dillenia turbinata</name>
    <dbReference type="NCBI Taxonomy" id="194707"/>
    <lineage>
        <taxon>Eukaryota</taxon>
        <taxon>Viridiplantae</taxon>
        <taxon>Streptophyta</taxon>
        <taxon>Embryophyta</taxon>
        <taxon>Tracheophyta</taxon>
        <taxon>Spermatophyta</taxon>
        <taxon>Magnoliopsida</taxon>
        <taxon>eudicotyledons</taxon>
        <taxon>Gunneridae</taxon>
        <taxon>Pentapetalae</taxon>
        <taxon>Dilleniales</taxon>
        <taxon>Dilleniaceae</taxon>
        <taxon>Dillenia</taxon>
    </lineage>
</organism>
<comment type="caution">
    <text evidence="6">The sequence shown here is derived from an EMBL/GenBank/DDBJ whole genome shotgun (WGS) entry which is preliminary data.</text>
</comment>
<keyword evidence="2" id="KW-0479">Metal-binding</keyword>
<evidence type="ECO:0000256" key="1">
    <source>
        <dbReference type="ARBA" id="ARBA00004370"/>
    </source>
</evidence>
<protein>
    <submittedName>
        <fullName evidence="6">Uncharacterized protein</fullName>
    </submittedName>
</protein>
<dbReference type="GO" id="GO:0016020">
    <property type="term" value="C:membrane"/>
    <property type="evidence" value="ECO:0007669"/>
    <property type="project" value="UniProtKB-SubCell"/>
</dbReference>
<evidence type="ECO:0000256" key="4">
    <source>
        <dbReference type="ARBA" id="ARBA00022833"/>
    </source>
</evidence>
<keyword evidence="4" id="KW-0862">Zinc</keyword>
<reference evidence="6 7" key="1">
    <citation type="submission" date="2023-12" db="EMBL/GenBank/DDBJ databases">
        <title>A high-quality genome assembly for Dillenia turbinata (Dilleniales).</title>
        <authorList>
            <person name="Chanderbali A."/>
        </authorList>
    </citation>
    <scope>NUCLEOTIDE SEQUENCE [LARGE SCALE GENOMIC DNA]</scope>
    <source>
        <strain evidence="6">LSX21</strain>
        <tissue evidence="6">Leaf</tissue>
    </source>
</reference>
<dbReference type="GO" id="GO:0008270">
    <property type="term" value="F:zinc ion binding"/>
    <property type="evidence" value="ECO:0007669"/>
    <property type="project" value="UniProtKB-KW"/>
</dbReference>
<dbReference type="PANTHER" id="PTHR46151">
    <property type="entry name" value="NEP1-INTERACTING PROTEIN-LIKE 2"/>
    <property type="match status" value="1"/>
</dbReference>
<dbReference type="Proteomes" id="UP001370490">
    <property type="component" value="Unassembled WGS sequence"/>
</dbReference>
<dbReference type="PANTHER" id="PTHR46151:SF18">
    <property type="entry name" value="NEP1-INTERACTING PROTEIN-LIKE 2"/>
    <property type="match status" value="1"/>
</dbReference>
<name>A0AAN8V7N7_9MAGN</name>
<evidence type="ECO:0000256" key="2">
    <source>
        <dbReference type="ARBA" id="ARBA00022723"/>
    </source>
</evidence>
<evidence type="ECO:0000313" key="7">
    <source>
        <dbReference type="Proteomes" id="UP001370490"/>
    </source>
</evidence>
<keyword evidence="7" id="KW-1185">Reference proteome</keyword>
<accession>A0AAN8V7N7</accession>
<dbReference type="AlphaFoldDB" id="A0AAN8V7N7"/>
<keyword evidence="5" id="KW-0472">Membrane</keyword>
<comment type="subcellular location">
    <subcellularLocation>
        <location evidence="1">Membrane</location>
    </subcellularLocation>
</comment>
<evidence type="ECO:0000256" key="3">
    <source>
        <dbReference type="ARBA" id="ARBA00022771"/>
    </source>
</evidence>
<evidence type="ECO:0000313" key="6">
    <source>
        <dbReference type="EMBL" id="KAK6925046.1"/>
    </source>
</evidence>